<dbReference type="PANTHER" id="PTHR43047:SF72">
    <property type="entry name" value="OSMOSENSING HISTIDINE PROTEIN KINASE SLN1"/>
    <property type="match status" value="1"/>
</dbReference>
<dbReference type="SMART" id="SM00387">
    <property type="entry name" value="HATPase_c"/>
    <property type="match status" value="1"/>
</dbReference>
<dbReference type="FunFam" id="3.30.565.10:FF:000006">
    <property type="entry name" value="Sensor histidine kinase WalK"/>
    <property type="match status" value="1"/>
</dbReference>
<dbReference type="SUPFAM" id="SSF55781">
    <property type="entry name" value="GAF domain-like"/>
    <property type="match status" value="1"/>
</dbReference>
<organism evidence="12 13">
    <name type="scientific">Ramlibacter rhizophilus</name>
    <dbReference type="NCBI Taxonomy" id="1781167"/>
    <lineage>
        <taxon>Bacteria</taxon>
        <taxon>Pseudomonadati</taxon>
        <taxon>Pseudomonadota</taxon>
        <taxon>Betaproteobacteria</taxon>
        <taxon>Burkholderiales</taxon>
        <taxon>Comamonadaceae</taxon>
        <taxon>Ramlibacter</taxon>
    </lineage>
</organism>
<evidence type="ECO:0000313" key="13">
    <source>
        <dbReference type="Proteomes" id="UP000297564"/>
    </source>
</evidence>
<evidence type="ECO:0000259" key="10">
    <source>
        <dbReference type="PROSITE" id="PS50112"/>
    </source>
</evidence>
<dbReference type="SUPFAM" id="SSF47384">
    <property type="entry name" value="Homodimeric domain of signal transducing histidine kinase"/>
    <property type="match status" value="1"/>
</dbReference>
<dbReference type="CDD" id="cd00075">
    <property type="entry name" value="HATPase"/>
    <property type="match status" value="1"/>
</dbReference>
<dbReference type="InterPro" id="IPR003594">
    <property type="entry name" value="HATPase_dom"/>
</dbReference>
<dbReference type="NCBIfam" id="TIGR00229">
    <property type="entry name" value="sensory_box"/>
    <property type="match status" value="1"/>
</dbReference>
<dbReference type="PANTHER" id="PTHR43047">
    <property type="entry name" value="TWO-COMPONENT HISTIDINE PROTEIN KINASE"/>
    <property type="match status" value="1"/>
</dbReference>
<evidence type="ECO:0000256" key="4">
    <source>
        <dbReference type="ARBA" id="ARBA00022553"/>
    </source>
</evidence>
<dbReference type="InterPro" id="IPR001610">
    <property type="entry name" value="PAC"/>
</dbReference>
<dbReference type="CDD" id="cd00130">
    <property type="entry name" value="PAS"/>
    <property type="match status" value="1"/>
</dbReference>
<dbReference type="InterPro" id="IPR003018">
    <property type="entry name" value="GAF"/>
</dbReference>
<dbReference type="InterPro" id="IPR001789">
    <property type="entry name" value="Sig_transdc_resp-reg_receiver"/>
</dbReference>
<dbReference type="InterPro" id="IPR035965">
    <property type="entry name" value="PAS-like_dom_sf"/>
</dbReference>
<dbReference type="SMART" id="SM00065">
    <property type="entry name" value="GAF"/>
    <property type="match status" value="1"/>
</dbReference>
<dbReference type="Pfam" id="PF00072">
    <property type="entry name" value="Response_reg"/>
    <property type="match status" value="1"/>
</dbReference>
<dbReference type="Gene3D" id="3.30.450.20">
    <property type="entry name" value="PAS domain"/>
    <property type="match status" value="1"/>
</dbReference>
<dbReference type="PROSITE" id="PS50113">
    <property type="entry name" value="PAC"/>
    <property type="match status" value="1"/>
</dbReference>
<dbReference type="EMBL" id="SMLL01000001">
    <property type="protein sequence ID" value="TFZ04747.1"/>
    <property type="molecule type" value="Genomic_DNA"/>
</dbReference>
<dbReference type="EC" id="2.7.13.3" evidence="3"/>
<evidence type="ECO:0000313" key="12">
    <source>
        <dbReference type="EMBL" id="TFZ04747.1"/>
    </source>
</evidence>
<dbReference type="SMART" id="SM00448">
    <property type="entry name" value="REC"/>
    <property type="match status" value="1"/>
</dbReference>
<dbReference type="Pfam" id="PF02518">
    <property type="entry name" value="HATPase_c"/>
    <property type="match status" value="1"/>
</dbReference>
<dbReference type="RefSeq" id="WP_135283629.1">
    <property type="nucleotide sequence ID" value="NZ_SMLL01000001.1"/>
</dbReference>
<dbReference type="SMART" id="SM00388">
    <property type="entry name" value="HisKA"/>
    <property type="match status" value="1"/>
</dbReference>
<proteinExistence type="predicted"/>
<keyword evidence="4 7" id="KW-0597">Phosphoprotein</keyword>
<feature type="domain" description="PAS" evidence="10">
    <location>
        <begin position="182"/>
        <end position="252"/>
    </location>
</feature>
<dbReference type="Gene3D" id="1.10.287.130">
    <property type="match status" value="1"/>
</dbReference>
<evidence type="ECO:0000256" key="5">
    <source>
        <dbReference type="ARBA" id="ARBA00022679"/>
    </source>
</evidence>
<dbReference type="Gene3D" id="3.30.565.10">
    <property type="entry name" value="Histidine kinase-like ATPase, C-terminal domain"/>
    <property type="match status" value="1"/>
</dbReference>
<dbReference type="Pfam" id="PF00512">
    <property type="entry name" value="HisKA"/>
    <property type="match status" value="1"/>
</dbReference>
<comment type="caution">
    <text evidence="12">The sequence shown here is derived from an EMBL/GenBank/DDBJ whole genome shotgun (WGS) entry which is preliminary data.</text>
</comment>
<dbReference type="InterPro" id="IPR003661">
    <property type="entry name" value="HisK_dim/P_dom"/>
</dbReference>
<evidence type="ECO:0000256" key="7">
    <source>
        <dbReference type="PROSITE-ProRule" id="PRU00169"/>
    </source>
</evidence>
<dbReference type="InterPro" id="IPR000014">
    <property type="entry name" value="PAS"/>
</dbReference>
<name>A0A4Z0BZH5_9BURK</name>
<evidence type="ECO:0000259" key="8">
    <source>
        <dbReference type="PROSITE" id="PS50109"/>
    </source>
</evidence>
<feature type="domain" description="PAC" evidence="11">
    <location>
        <begin position="255"/>
        <end position="307"/>
    </location>
</feature>
<dbReference type="InterPro" id="IPR000700">
    <property type="entry name" value="PAS-assoc_C"/>
</dbReference>
<dbReference type="SMART" id="SM00091">
    <property type="entry name" value="PAS"/>
    <property type="match status" value="1"/>
</dbReference>
<dbReference type="PROSITE" id="PS50109">
    <property type="entry name" value="HIS_KIN"/>
    <property type="match status" value="1"/>
</dbReference>
<reference evidence="12 13" key="1">
    <citation type="submission" date="2019-03" db="EMBL/GenBank/DDBJ databases">
        <title>Ramlibacter rhizophilus CCTCC AB2015357, whole genome shotgun sequence.</title>
        <authorList>
            <person name="Zhang X."/>
            <person name="Feng G."/>
            <person name="Zhu H."/>
        </authorList>
    </citation>
    <scope>NUCLEOTIDE SEQUENCE [LARGE SCALE GENOMIC DNA]</scope>
    <source>
        <strain evidence="12 13">CCTCC AB2015357</strain>
    </source>
</reference>
<evidence type="ECO:0000256" key="2">
    <source>
        <dbReference type="ARBA" id="ARBA00004429"/>
    </source>
</evidence>
<feature type="domain" description="Histidine kinase" evidence="8">
    <location>
        <begin position="318"/>
        <end position="536"/>
    </location>
</feature>
<feature type="domain" description="Response regulatory" evidence="9">
    <location>
        <begin position="558"/>
        <end position="674"/>
    </location>
</feature>
<dbReference type="Pfam" id="PF01590">
    <property type="entry name" value="GAF"/>
    <property type="match status" value="1"/>
</dbReference>
<dbReference type="PROSITE" id="PS50112">
    <property type="entry name" value="PAS"/>
    <property type="match status" value="1"/>
</dbReference>
<keyword evidence="6" id="KW-0418">Kinase</keyword>
<dbReference type="InterPro" id="IPR005467">
    <property type="entry name" value="His_kinase_dom"/>
</dbReference>
<evidence type="ECO:0000259" key="11">
    <source>
        <dbReference type="PROSITE" id="PS50113"/>
    </source>
</evidence>
<feature type="modified residue" description="4-aspartylphosphate" evidence="7">
    <location>
        <position position="607"/>
    </location>
</feature>
<dbReference type="SUPFAM" id="SSF52172">
    <property type="entry name" value="CheY-like"/>
    <property type="match status" value="1"/>
</dbReference>
<comment type="catalytic activity">
    <reaction evidence="1">
        <text>ATP + protein L-histidine = ADP + protein N-phospho-L-histidine.</text>
        <dbReference type="EC" id="2.7.13.3"/>
    </reaction>
</comment>
<evidence type="ECO:0000256" key="6">
    <source>
        <dbReference type="ARBA" id="ARBA00022777"/>
    </source>
</evidence>
<dbReference type="Gene3D" id="3.30.450.40">
    <property type="match status" value="1"/>
</dbReference>
<dbReference type="InterPro" id="IPR004358">
    <property type="entry name" value="Sig_transdc_His_kin-like_C"/>
</dbReference>
<dbReference type="SUPFAM" id="SSF55785">
    <property type="entry name" value="PYP-like sensor domain (PAS domain)"/>
    <property type="match status" value="1"/>
</dbReference>
<sequence>MKFPPLPANEDERLCRLTTLGVLDTGAEPVLDSFTDLASSVCGMPVALISLVDEERQWMKAAVGLPQGFQTSRTISFCGHAITSGEALFEIADAQADERFHDNPLVTGPLKVRHYAGAPLEMPTGERIGTLCVIGPQPGRLDETQRTLLVKLAASVVQVLMLREARQDLDARLRTERELRESEASFRALTNTIPQMVWSTAPDGQVSFVNERWFDFTGLTPQDAEATDWSRQVHPDDMPLAVRDWRACLASGEIFEAEYRLRHHTGTWRWVLARALPVHGEGGRLLRWLGTLTDIDDQKRAREELELANRRKDEFLAMLAHELRNPLAPLSTAAQVLRMAPGDAGRVLKAGELIARQVTHMTALVDDLLDVSRVTRGLVDIKRELLDLQQVVQESLEQTRPQLEARGHQLELSLPPAPVFVLGDPVRMLQVVSNLLNNAAKYTPEGGRIGLALAARGDKALLTVHDNGSGIDPQLLPQLFDLFTQAKRTPDRSQGGLGLGLALARSLARLHGGDITVHSEGPGSGSTFTVSLPLAQAPVMPVPSPAPEPLASSGRSLDIMVVDDNADAAEMLATWLSMQGHRAHVETGSTGALEAAQRSPAEVYILDIGLPEMDGYELARRLRASPRTRRATLVALTGYGQPLDMRQSREAGFDYHFVKPMSTARMATLLAQIAPSAAGSRAKA</sequence>
<evidence type="ECO:0000256" key="3">
    <source>
        <dbReference type="ARBA" id="ARBA00012438"/>
    </source>
</evidence>
<accession>A0A4Z0BZH5</accession>
<dbReference type="FunFam" id="3.30.450.20:FF:000099">
    <property type="entry name" value="Sensory box sensor histidine kinase"/>
    <property type="match status" value="1"/>
</dbReference>
<comment type="subcellular location">
    <subcellularLocation>
        <location evidence="2">Cell inner membrane</location>
        <topology evidence="2">Multi-pass membrane protein</topology>
    </subcellularLocation>
</comment>
<dbReference type="GO" id="GO:0005886">
    <property type="term" value="C:plasma membrane"/>
    <property type="evidence" value="ECO:0007669"/>
    <property type="project" value="UniProtKB-SubCell"/>
</dbReference>
<dbReference type="Gene3D" id="3.40.50.2300">
    <property type="match status" value="1"/>
</dbReference>
<dbReference type="OrthoDB" id="9803824at2"/>
<dbReference type="SUPFAM" id="SSF55874">
    <property type="entry name" value="ATPase domain of HSP90 chaperone/DNA topoisomerase II/histidine kinase"/>
    <property type="match status" value="1"/>
</dbReference>
<dbReference type="CDD" id="cd17580">
    <property type="entry name" value="REC_2_DhkD-like"/>
    <property type="match status" value="1"/>
</dbReference>
<evidence type="ECO:0000256" key="1">
    <source>
        <dbReference type="ARBA" id="ARBA00000085"/>
    </source>
</evidence>
<dbReference type="InterPro" id="IPR036097">
    <property type="entry name" value="HisK_dim/P_sf"/>
</dbReference>
<evidence type="ECO:0000259" key="9">
    <source>
        <dbReference type="PROSITE" id="PS50110"/>
    </source>
</evidence>
<dbReference type="GO" id="GO:0009927">
    <property type="term" value="F:histidine phosphotransfer kinase activity"/>
    <property type="evidence" value="ECO:0007669"/>
    <property type="project" value="TreeGrafter"/>
</dbReference>
<dbReference type="GO" id="GO:0000155">
    <property type="term" value="F:phosphorelay sensor kinase activity"/>
    <property type="evidence" value="ECO:0007669"/>
    <property type="project" value="InterPro"/>
</dbReference>
<protein>
    <recommendedName>
        <fullName evidence="3">histidine kinase</fullName>
        <ecNumber evidence="3">2.7.13.3</ecNumber>
    </recommendedName>
</protein>
<keyword evidence="5" id="KW-0808">Transferase</keyword>
<dbReference type="InterPro" id="IPR036890">
    <property type="entry name" value="HATPase_C_sf"/>
</dbReference>
<dbReference type="PRINTS" id="PR00344">
    <property type="entry name" value="BCTRLSENSOR"/>
</dbReference>
<dbReference type="SMART" id="SM00086">
    <property type="entry name" value="PAC"/>
    <property type="match status" value="1"/>
</dbReference>
<dbReference type="InterPro" id="IPR029016">
    <property type="entry name" value="GAF-like_dom_sf"/>
</dbReference>
<dbReference type="CDD" id="cd00082">
    <property type="entry name" value="HisKA"/>
    <property type="match status" value="1"/>
</dbReference>
<dbReference type="Pfam" id="PF08447">
    <property type="entry name" value="PAS_3"/>
    <property type="match status" value="1"/>
</dbReference>
<dbReference type="Proteomes" id="UP000297564">
    <property type="component" value="Unassembled WGS sequence"/>
</dbReference>
<dbReference type="InterPro" id="IPR013655">
    <property type="entry name" value="PAS_fold_3"/>
</dbReference>
<dbReference type="PROSITE" id="PS50110">
    <property type="entry name" value="RESPONSE_REGULATORY"/>
    <property type="match status" value="1"/>
</dbReference>
<dbReference type="AlphaFoldDB" id="A0A4Z0BZH5"/>
<dbReference type="InterPro" id="IPR011006">
    <property type="entry name" value="CheY-like_superfamily"/>
</dbReference>
<gene>
    <name evidence="12" type="ORF">EZ242_03080</name>
</gene>
<keyword evidence="13" id="KW-1185">Reference proteome</keyword>